<gene>
    <name evidence="3" type="ORF">LMG24238_07737</name>
</gene>
<keyword evidence="4" id="KW-1185">Reference proteome</keyword>
<feature type="compositionally biased region" description="Basic residues" evidence="1">
    <location>
        <begin position="467"/>
        <end position="480"/>
    </location>
</feature>
<feature type="transmembrane region" description="Helical" evidence="2">
    <location>
        <begin position="111"/>
        <end position="129"/>
    </location>
</feature>
<name>A0A6J5CWT5_9BURK</name>
<accession>A0A6J5CWT5</accession>
<dbReference type="EMBL" id="CADIKC010000027">
    <property type="protein sequence ID" value="CAB3745614.1"/>
    <property type="molecule type" value="Genomic_DNA"/>
</dbReference>
<evidence type="ECO:0000256" key="1">
    <source>
        <dbReference type="SAM" id="MobiDB-lite"/>
    </source>
</evidence>
<dbReference type="Proteomes" id="UP000494255">
    <property type="component" value="Unassembled WGS sequence"/>
</dbReference>
<keyword evidence="2" id="KW-1133">Transmembrane helix</keyword>
<feature type="transmembrane region" description="Helical" evidence="2">
    <location>
        <begin position="87"/>
        <end position="105"/>
    </location>
</feature>
<keyword evidence="2" id="KW-0472">Membrane</keyword>
<evidence type="ECO:0000256" key="2">
    <source>
        <dbReference type="SAM" id="Phobius"/>
    </source>
</evidence>
<organism evidence="3 4">
    <name type="scientific">Paraburkholderia sediminicola</name>
    <dbReference type="NCBI Taxonomy" id="458836"/>
    <lineage>
        <taxon>Bacteria</taxon>
        <taxon>Pseudomonadati</taxon>
        <taxon>Pseudomonadota</taxon>
        <taxon>Betaproteobacteria</taxon>
        <taxon>Burkholderiales</taxon>
        <taxon>Burkholderiaceae</taxon>
        <taxon>Paraburkholderia</taxon>
    </lineage>
</organism>
<protein>
    <submittedName>
        <fullName evidence="3">Uncharacterized protein</fullName>
    </submittedName>
</protein>
<keyword evidence="2" id="KW-0812">Transmembrane</keyword>
<dbReference type="AlphaFoldDB" id="A0A6J5CWT5"/>
<dbReference type="AntiFam" id="ANF00178">
    <property type="entry name" value="Shadow ORF (opposite dhbF)"/>
</dbReference>
<proteinExistence type="predicted"/>
<reference evidence="3 4" key="1">
    <citation type="submission" date="2020-04" db="EMBL/GenBank/DDBJ databases">
        <authorList>
            <person name="De Canck E."/>
        </authorList>
    </citation>
    <scope>NUCLEOTIDE SEQUENCE [LARGE SCALE GENOMIC DNA]</scope>
    <source>
        <strain evidence="3 4">LMG 24238</strain>
    </source>
</reference>
<evidence type="ECO:0000313" key="4">
    <source>
        <dbReference type="Proteomes" id="UP000494255"/>
    </source>
</evidence>
<feature type="region of interest" description="Disordered" evidence="1">
    <location>
        <begin position="459"/>
        <end position="480"/>
    </location>
</feature>
<evidence type="ECO:0000313" key="3">
    <source>
        <dbReference type="EMBL" id="CAB3745614.1"/>
    </source>
</evidence>
<sequence length="480" mass="55400">MQRERTLAHRYTLGPSGRARRVDHVGELLRVERCGAFAQCAQGTRRIRPGTSAGSRSGSGSGSGSGSFIELPAELTIGLPIDLHIDLLIGLLICLVTGLLAGVFIGMCTSLITSLPVGVFIAVLTGLPFNRFIDWPNLPNPHLHAALKHRRQLRRTRCIDDHAAHPRIPDHVAQPCRRIRRVQRHLRRARLPDPQQRRGQSRRAFQAHPHPVLVRHPRAHQRHTQAVRPRVELRIAEAFIAAYHGRRIAAHLRTRLETRDRRHIRIRRTLRRARSPRACPHRQFTQTALARRAHLFQQLHVVTAHPFYRRRVEQIDRIVERQPQTIAIVEHIENEIETGCPRRSGFRTNRKAREFRILRTSGHFVVEHRLEQRRVRTLALRLHGFDHTRKRHGLVRLRFGHSLAHVGEQFADAHRHRQFRADHQRVDEKPDQPMRLRTLAAAHRHADAEIMLAAVSRKQHAVDGQQRGKRRHAVRARGPQ</sequence>